<feature type="region of interest" description="Disordered" evidence="4">
    <location>
        <begin position="343"/>
        <end position="392"/>
    </location>
</feature>
<dbReference type="InterPro" id="IPR041468">
    <property type="entry name" value="HTH_ParB/Spo0J"/>
</dbReference>
<dbReference type="RefSeq" id="WP_126640262.1">
    <property type="nucleotide sequence ID" value="NZ_BIFH01000027.1"/>
</dbReference>
<dbReference type="InterPro" id="IPR004437">
    <property type="entry name" value="ParB/RepB/Spo0J"/>
</dbReference>
<dbReference type="OrthoDB" id="9802051at2"/>
<dbReference type="Proteomes" id="UP000286931">
    <property type="component" value="Unassembled WGS sequence"/>
</dbReference>
<organism evidence="6 7">
    <name type="scientific">Embleya hyalina</name>
    <dbReference type="NCBI Taxonomy" id="516124"/>
    <lineage>
        <taxon>Bacteria</taxon>
        <taxon>Bacillati</taxon>
        <taxon>Actinomycetota</taxon>
        <taxon>Actinomycetes</taxon>
        <taxon>Kitasatosporales</taxon>
        <taxon>Streptomycetaceae</taxon>
        <taxon>Embleya</taxon>
    </lineage>
</organism>
<proteinExistence type="inferred from homology"/>
<dbReference type="InterPro" id="IPR003115">
    <property type="entry name" value="ParB_N"/>
</dbReference>
<dbReference type="PANTHER" id="PTHR33375">
    <property type="entry name" value="CHROMOSOME-PARTITIONING PROTEIN PARB-RELATED"/>
    <property type="match status" value="1"/>
</dbReference>
<dbReference type="GO" id="GO:0005694">
    <property type="term" value="C:chromosome"/>
    <property type="evidence" value="ECO:0007669"/>
    <property type="project" value="TreeGrafter"/>
</dbReference>
<keyword evidence="3" id="KW-0238">DNA-binding</keyword>
<dbReference type="PANTHER" id="PTHR33375:SF1">
    <property type="entry name" value="CHROMOSOME-PARTITIONING PROTEIN PARB-RELATED"/>
    <property type="match status" value="1"/>
</dbReference>
<keyword evidence="7" id="KW-1185">Reference proteome</keyword>
<gene>
    <name evidence="6" type="ORF">EHYA_06065</name>
</gene>
<feature type="domain" description="ParB-like N-terminal" evidence="5">
    <location>
        <begin position="67"/>
        <end position="157"/>
    </location>
</feature>
<dbReference type="FunFam" id="3.90.1530.30:FF:000001">
    <property type="entry name" value="Chromosome partitioning protein ParB"/>
    <property type="match status" value="1"/>
</dbReference>
<evidence type="ECO:0000256" key="3">
    <source>
        <dbReference type="ARBA" id="ARBA00023125"/>
    </source>
</evidence>
<dbReference type="Pfam" id="PF17762">
    <property type="entry name" value="HTH_ParB"/>
    <property type="match status" value="1"/>
</dbReference>
<feature type="region of interest" description="Disordered" evidence="4">
    <location>
        <begin position="1"/>
        <end position="59"/>
    </location>
</feature>
<dbReference type="AlphaFoldDB" id="A0A401YUP7"/>
<comment type="caution">
    <text evidence="6">The sequence shown here is derived from an EMBL/GenBank/DDBJ whole genome shotgun (WGS) entry which is preliminary data.</text>
</comment>
<dbReference type="GO" id="GO:0003677">
    <property type="term" value="F:DNA binding"/>
    <property type="evidence" value="ECO:0007669"/>
    <property type="project" value="UniProtKB-KW"/>
</dbReference>
<dbReference type="Pfam" id="PF02195">
    <property type="entry name" value="ParB_N"/>
    <property type="match status" value="1"/>
</dbReference>
<dbReference type="Gene3D" id="3.90.1530.30">
    <property type="match status" value="1"/>
</dbReference>
<evidence type="ECO:0000259" key="5">
    <source>
        <dbReference type="SMART" id="SM00470"/>
    </source>
</evidence>
<protein>
    <submittedName>
        <fullName evidence="6">Chromosome partitioning protein ParB</fullName>
    </submittedName>
</protein>
<accession>A0A401YUP7</accession>
<dbReference type="SUPFAM" id="SSF110849">
    <property type="entry name" value="ParB/Sulfiredoxin"/>
    <property type="match status" value="1"/>
</dbReference>
<dbReference type="SUPFAM" id="SSF109709">
    <property type="entry name" value="KorB DNA-binding domain-like"/>
    <property type="match status" value="1"/>
</dbReference>
<dbReference type="EMBL" id="BIFH01000027">
    <property type="protein sequence ID" value="GCD98358.1"/>
    <property type="molecule type" value="Genomic_DNA"/>
</dbReference>
<name>A0A401YUP7_9ACTN</name>
<dbReference type="GO" id="GO:0007059">
    <property type="term" value="P:chromosome segregation"/>
    <property type="evidence" value="ECO:0007669"/>
    <property type="project" value="UniProtKB-KW"/>
</dbReference>
<dbReference type="SMART" id="SM00470">
    <property type="entry name" value="ParB"/>
    <property type="match status" value="1"/>
</dbReference>
<feature type="compositionally biased region" description="Low complexity" evidence="4">
    <location>
        <begin position="348"/>
        <end position="380"/>
    </location>
</feature>
<dbReference type="FunFam" id="1.10.10.2830:FF:000001">
    <property type="entry name" value="Chromosome partitioning protein ParB"/>
    <property type="match status" value="1"/>
</dbReference>
<dbReference type="CDD" id="cd16393">
    <property type="entry name" value="SPO0J_N"/>
    <property type="match status" value="1"/>
</dbReference>
<dbReference type="NCBIfam" id="TIGR00180">
    <property type="entry name" value="parB_part"/>
    <property type="match status" value="1"/>
</dbReference>
<dbReference type="InterPro" id="IPR036086">
    <property type="entry name" value="ParB/Sulfiredoxin_sf"/>
</dbReference>
<dbReference type="InterPro" id="IPR050336">
    <property type="entry name" value="Chromosome_partition/occlusion"/>
</dbReference>
<evidence type="ECO:0000313" key="6">
    <source>
        <dbReference type="EMBL" id="GCD98358.1"/>
    </source>
</evidence>
<reference evidence="6 7" key="1">
    <citation type="submission" date="2018-12" db="EMBL/GenBank/DDBJ databases">
        <title>Draft genome sequence of Embleya hyalina NBRC 13850T.</title>
        <authorList>
            <person name="Komaki H."/>
            <person name="Hosoyama A."/>
            <person name="Kimura A."/>
            <person name="Ichikawa N."/>
            <person name="Tamura T."/>
        </authorList>
    </citation>
    <scope>NUCLEOTIDE SEQUENCE [LARGE SCALE GENOMIC DNA]</scope>
    <source>
        <strain evidence="6 7">NBRC 13850</strain>
    </source>
</reference>
<evidence type="ECO:0000313" key="7">
    <source>
        <dbReference type="Proteomes" id="UP000286931"/>
    </source>
</evidence>
<dbReference type="GO" id="GO:0045881">
    <property type="term" value="P:positive regulation of sporulation resulting in formation of a cellular spore"/>
    <property type="evidence" value="ECO:0007669"/>
    <property type="project" value="TreeGrafter"/>
</dbReference>
<dbReference type="Pfam" id="PF23552">
    <property type="entry name" value="ParB_C"/>
    <property type="match status" value="1"/>
</dbReference>
<dbReference type="InterPro" id="IPR057240">
    <property type="entry name" value="ParB_dimer_C"/>
</dbReference>
<evidence type="ECO:0000256" key="2">
    <source>
        <dbReference type="ARBA" id="ARBA00022829"/>
    </source>
</evidence>
<evidence type="ECO:0000256" key="4">
    <source>
        <dbReference type="SAM" id="MobiDB-lite"/>
    </source>
</evidence>
<comment type="similarity">
    <text evidence="1">Belongs to the ParB family.</text>
</comment>
<sequence>MSGQRRGLGKGLESLIPARPLKPSSSAAATLRKMAEIATDESALSPTSVPLQDAPKTEPAPPAALYAELLVDLIEPNPRQPREVFDEDALAELVQSIREVGVLQPVVVRSTNEGSYELVMGERRLRASRIAGLTRIPAIVRVTNDDKLLLDALLENLHRAELNPLEEALAYQQLLEEFQCKQEELADRIGRSRPHLSNTMRLLRLPMEVRTRVAAGTLLAGHARALLALLDRPDELIKLSKRIIAEGMTVRTVEEIARTINNQEPVAKPKPQKPRPGAIVAPALNHLADRLKDRFETEVKVVLGPKKGKIVVEFASVEDLERILASMAPGEGDQFAKQLAEREVPGQAGRARGAAASGVTASAEEAGVEAGVEATSTTANDADDAETSVLVP</sequence>
<dbReference type="Gene3D" id="1.10.10.2830">
    <property type="match status" value="1"/>
</dbReference>
<evidence type="ECO:0000256" key="1">
    <source>
        <dbReference type="ARBA" id="ARBA00006295"/>
    </source>
</evidence>
<keyword evidence="2" id="KW-0159">Chromosome partition</keyword>